<gene>
    <name evidence="1" type="ORF">LTRI10_LOCUS10754</name>
</gene>
<reference evidence="1 2" key="1">
    <citation type="submission" date="2024-04" db="EMBL/GenBank/DDBJ databases">
        <authorList>
            <person name="Fracassetti M."/>
        </authorList>
    </citation>
    <scope>NUCLEOTIDE SEQUENCE [LARGE SCALE GENOMIC DNA]</scope>
</reference>
<organism evidence="1 2">
    <name type="scientific">Linum trigynum</name>
    <dbReference type="NCBI Taxonomy" id="586398"/>
    <lineage>
        <taxon>Eukaryota</taxon>
        <taxon>Viridiplantae</taxon>
        <taxon>Streptophyta</taxon>
        <taxon>Embryophyta</taxon>
        <taxon>Tracheophyta</taxon>
        <taxon>Spermatophyta</taxon>
        <taxon>Magnoliopsida</taxon>
        <taxon>eudicotyledons</taxon>
        <taxon>Gunneridae</taxon>
        <taxon>Pentapetalae</taxon>
        <taxon>rosids</taxon>
        <taxon>fabids</taxon>
        <taxon>Malpighiales</taxon>
        <taxon>Linaceae</taxon>
        <taxon>Linum</taxon>
    </lineage>
</organism>
<dbReference type="EMBL" id="OZ034815">
    <property type="protein sequence ID" value="CAL1366693.1"/>
    <property type="molecule type" value="Genomic_DNA"/>
</dbReference>
<protein>
    <submittedName>
        <fullName evidence="1">Uncharacterized protein</fullName>
    </submittedName>
</protein>
<evidence type="ECO:0000313" key="2">
    <source>
        <dbReference type="Proteomes" id="UP001497516"/>
    </source>
</evidence>
<name>A0AAV2D4K7_9ROSI</name>
<accession>A0AAV2D4K7</accession>
<keyword evidence="2" id="KW-1185">Reference proteome</keyword>
<dbReference type="Proteomes" id="UP001497516">
    <property type="component" value="Chromosome 2"/>
</dbReference>
<proteinExistence type="predicted"/>
<dbReference type="AlphaFoldDB" id="A0AAV2D4K7"/>
<sequence length="75" mass="8484">MIIPANWPGYKASNNNNLKQVIGLKVGAAAGGRKKERKGEEVQFVDHSFQPLPFPFLLQVLTKELEEGNEFKRKM</sequence>
<evidence type="ECO:0000313" key="1">
    <source>
        <dbReference type="EMBL" id="CAL1366693.1"/>
    </source>
</evidence>